<name>A0A6N8HWG2_9FIRM</name>
<keyword evidence="2" id="KW-0378">Hydrolase</keyword>
<dbReference type="PANTHER" id="PTHR30575">
    <property type="entry name" value="PEPTIDASE M20"/>
    <property type="match status" value="1"/>
</dbReference>
<dbReference type="Gene3D" id="3.40.630.10">
    <property type="entry name" value="Zn peptidases"/>
    <property type="match status" value="1"/>
</dbReference>
<evidence type="ECO:0000259" key="1">
    <source>
        <dbReference type="Pfam" id="PF07687"/>
    </source>
</evidence>
<dbReference type="CDD" id="cd05673">
    <property type="entry name" value="M20_Acy1L2_AbgB"/>
    <property type="match status" value="1"/>
</dbReference>
<dbReference type="Pfam" id="PF01546">
    <property type="entry name" value="Peptidase_M20"/>
    <property type="match status" value="1"/>
</dbReference>
<dbReference type="AlphaFoldDB" id="A0A6N8HWG2"/>
<dbReference type="GO" id="GO:0016805">
    <property type="term" value="F:dipeptidase activity"/>
    <property type="evidence" value="ECO:0007669"/>
    <property type="project" value="TreeGrafter"/>
</dbReference>
<dbReference type="Proteomes" id="UP000469440">
    <property type="component" value="Unassembled WGS sequence"/>
</dbReference>
<dbReference type="Gene3D" id="3.30.70.360">
    <property type="match status" value="1"/>
</dbReference>
<dbReference type="GO" id="GO:0071713">
    <property type="term" value="F:para-aminobenzoyl-glutamate hydrolase activity"/>
    <property type="evidence" value="ECO:0007669"/>
    <property type="project" value="TreeGrafter"/>
</dbReference>
<dbReference type="OrthoDB" id="9781032at2"/>
<proteinExistence type="predicted"/>
<dbReference type="InterPro" id="IPR002933">
    <property type="entry name" value="Peptidase_M20"/>
</dbReference>
<dbReference type="InterPro" id="IPR052030">
    <property type="entry name" value="Peptidase_M20/M20A_hydrolases"/>
</dbReference>
<dbReference type="EMBL" id="VWXL01000014">
    <property type="protein sequence ID" value="MVB10019.1"/>
    <property type="molecule type" value="Genomic_DNA"/>
</dbReference>
<dbReference type="SUPFAM" id="SSF55031">
    <property type="entry name" value="Bacterial exopeptidase dimerisation domain"/>
    <property type="match status" value="1"/>
</dbReference>
<keyword evidence="3" id="KW-1185">Reference proteome</keyword>
<gene>
    <name evidence="2" type="primary">abgB_3</name>
    <name evidence="2" type="ORF">CAFE_06900</name>
</gene>
<sequence>MACKEKISMLIDGKKELYERASDSIWDYAETRFEEYRSAELLCKILREEGFEVTTGLAGMQTAFVGSFGSGEPVIGILGEFDALFDLSQVAGITEKKPLVPGGSGHGCGHNALGVGALAAAVAVKDYRKEHQLSGTVRYYGCPAEEVGSGKAFMAREGVFDDLDAALSWHPGDMNEVWGCSSLAVTQAYFKFSGISSHAAAAPQLGRSALDAVELMNVGANYLREHVIPEARIHYAITNAGGLSPNVVQANAEVLYVVRAPKFRQAKEIFDRVVKIANGAALMTGTAFETVIDSGYTDYIPNDTLSRLMSEKMKELGPWQADGEEIGFAKEIGETLTATQKATANARVRDREELGVIRETGIAGFVSPYQKSDTPMPGSTDVGDVSWIVPTAQCSAVTQAFGTPGHSWQVVSQGKSGICHKGMLLAAKTIALTAAELFEHPEIVSRAREEWKETLHGESYLCPIPPEVKPAALR</sequence>
<dbReference type="EC" id="3.5.1.-" evidence="2"/>
<evidence type="ECO:0000313" key="3">
    <source>
        <dbReference type="Proteomes" id="UP000469440"/>
    </source>
</evidence>
<feature type="domain" description="Peptidase M20 dimerisation" evidence="1">
    <location>
        <begin position="189"/>
        <end position="279"/>
    </location>
</feature>
<dbReference type="InterPro" id="IPR036264">
    <property type="entry name" value="Bact_exopeptidase_dim_dom"/>
</dbReference>
<dbReference type="RefSeq" id="WP_156989783.1">
    <property type="nucleotide sequence ID" value="NZ_VWXL01000014.1"/>
</dbReference>
<comment type="caution">
    <text evidence="2">The sequence shown here is derived from an EMBL/GenBank/DDBJ whole genome shotgun (WGS) entry which is preliminary data.</text>
</comment>
<dbReference type="InterPro" id="IPR017439">
    <property type="entry name" value="Amidohydrolase"/>
</dbReference>
<dbReference type="GO" id="GO:0046657">
    <property type="term" value="P:folic acid catabolic process"/>
    <property type="evidence" value="ECO:0007669"/>
    <property type="project" value="TreeGrafter"/>
</dbReference>
<dbReference type="PIRSF" id="PIRSF037227">
    <property type="entry name" value="Aminobenzoyl-glu_utiliz_pB"/>
    <property type="match status" value="1"/>
</dbReference>
<dbReference type="FunFam" id="3.30.70.360:FF:000004">
    <property type="entry name" value="Peptidase M20 domain-containing protein 2"/>
    <property type="match status" value="1"/>
</dbReference>
<dbReference type="InterPro" id="IPR017145">
    <property type="entry name" value="Aminobenzoyl-glu_utiliz_pB"/>
</dbReference>
<accession>A0A6N8HWG2</accession>
<dbReference type="PANTHER" id="PTHR30575:SF0">
    <property type="entry name" value="XAA-ARG DIPEPTIDASE"/>
    <property type="match status" value="1"/>
</dbReference>
<dbReference type="Pfam" id="PF07687">
    <property type="entry name" value="M20_dimer"/>
    <property type="match status" value="1"/>
</dbReference>
<dbReference type="InterPro" id="IPR011650">
    <property type="entry name" value="Peptidase_M20_dimer"/>
</dbReference>
<reference evidence="2 3" key="1">
    <citation type="submission" date="2019-09" db="EMBL/GenBank/DDBJ databases">
        <title>Genome sequence of Clostridium sp. EA1.</title>
        <authorList>
            <person name="Poehlein A."/>
            <person name="Bengelsdorf F.R."/>
            <person name="Daniel R."/>
        </authorList>
    </citation>
    <scope>NUCLEOTIDE SEQUENCE [LARGE SCALE GENOMIC DNA]</scope>
    <source>
        <strain evidence="2 3">EA1</strain>
    </source>
</reference>
<organism evidence="2 3">
    <name type="scientific">Caproicibacter fermentans</name>
    <dbReference type="NCBI Taxonomy" id="2576756"/>
    <lineage>
        <taxon>Bacteria</taxon>
        <taxon>Bacillati</taxon>
        <taxon>Bacillota</taxon>
        <taxon>Clostridia</taxon>
        <taxon>Eubacteriales</taxon>
        <taxon>Acutalibacteraceae</taxon>
        <taxon>Caproicibacter</taxon>
    </lineage>
</organism>
<evidence type="ECO:0000313" key="2">
    <source>
        <dbReference type="EMBL" id="MVB10019.1"/>
    </source>
</evidence>
<dbReference type="NCBIfam" id="TIGR01891">
    <property type="entry name" value="amidohydrolases"/>
    <property type="match status" value="1"/>
</dbReference>
<dbReference type="GO" id="GO:0005737">
    <property type="term" value="C:cytoplasm"/>
    <property type="evidence" value="ECO:0007669"/>
    <property type="project" value="TreeGrafter"/>
</dbReference>
<dbReference type="SUPFAM" id="SSF53187">
    <property type="entry name" value="Zn-dependent exopeptidases"/>
    <property type="match status" value="1"/>
</dbReference>
<protein>
    <submittedName>
        <fullName evidence="2">p-aminobenzoyl-glutamate hydrolase subunit B</fullName>
        <ecNumber evidence="2">3.5.1.-</ecNumber>
    </submittedName>
</protein>